<sequence>MIFTHIFRYLDDRDAEEVRRSPAPKLRIQNSASHWEHQDVRFQKISVTAPVGKVLRSPHKDRETRQGFASLRAPSSRPCQKPRMLPPIHGSLIRGEETTVCNDHNSARLPPIEPSVNQLSEYEKRSRSRTAKNVCLKSVIGADSSCKDQPCISSANLRHHEEAGSKEEMPAVLKSCSLQDISAKEHYQDLFKQTATQHDLKARTNVKSAKTSGITAGENFTQRARSVGDLQAASDKEWALMREFRKENTVNDFYKLGKPSEVNRAEILPFPVKRNRKNVNTRNTQDAEYLHGESALFQVDGCLAATNFKKMGKLNDFEAAEYEKGRRNAICEVLEKRTVPPFGSSLYEMRQNLIQSL</sequence>
<reference evidence="1 2" key="1">
    <citation type="submission" date="2022-05" db="EMBL/GenBank/DDBJ databases">
        <authorList>
            <consortium name="Genoscope - CEA"/>
            <person name="William W."/>
        </authorList>
    </citation>
    <scope>NUCLEOTIDE SEQUENCE [LARGE SCALE GENOMIC DNA]</scope>
</reference>
<dbReference type="Proteomes" id="UP001159405">
    <property type="component" value="Unassembled WGS sequence"/>
</dbReference>
<proteinExistence type="predicted"/>
<dbReference type="EMBL" id="CALNXK010000167">
    <property type="protein sequence ID" value="CAH3171753.1"/>
    <property type="molecule type" value="Genomic_DNA"/>
</dbReference>
<gene>
    <name evidence="1" type="ORF">PLOB_00012204</name>
</gene>
<evidence type="ECO:0000313" key="2">
    <source>
        <dbReference type="Proteomes" id="UP001159405"/>
    </source>
</evidence>
<organism evidence="1 2">
    <name type="scientific">Porites lobata</name>
    <dbReference type="NCBI Taxonomy" id="104759"/>
    <lineage>
        <taxon>Eukaryota</taxon>
        <taxon>Metazoa</taxon>
        <taxon>Cnidaria</taxon>
        <taxon>Anthozoa</taxon>
        <taxon>Hexacorallia</taxon>
        <taxon>Scleractinia</taxon>
        <taxon>Fungiina</taxon>
        <taxon>Poritidae</taxon>
        <taxon>Porites</taxon>
    </lineage>
</organism>
<accession>A0ABN8QXJ5</accession>
<keyword evidence="2" id="KW-1185">Reference proteome</keyword>
<comment type="caution">
    <text evidence="1">The sequence shown here is derived from an EMBL/GenBank/DDBJ whole genome shotgun (WGS) entry which is preliminary data.</text>
</comment>
<evidence type="ECO:0000313" key="1">
    <source>
        <dbReference type="EMBL" id="CAH3171753.1"/>
    </source>
</evidence>
<protein>
    <submittedName>
        <fullName evidence="1">Uncharacterized protein</fullName>
    </submittedName>
</protein>
<name>A0ABN8QXJ5_9CNID</name>